<dbReference type="InterPro" id="IPR012434">
    <property type="entry name" value="DUF1631"/>
</dbReference>
<gene>
    <name evidence="1" type="ordered locus">TERTU_3071</name>
</gene>
<proteinExistence type="predicted"/>
<keyword evidence="2" id="KW-1185">Reference proteome</keyword>
<sequence>MIRDNNNEGGDKERRASALTRLDSADVLTHLKACQGLAAEHARTAFREYLKTLDEALNHEIDRAKTDKEAREYNEVQRLLRQSRAELERYFCGYLSEGFVKFKKGELHTRIGSETEGELSLVNNEDLEETIAISSITQRADAYFAEPLWALNQRFAVLNGGDHVTESSNPAAPVQFCESLRKALKLVPLDQKSKHLAYKIYDDQLLGSVAKISEDINQYLQGQGVLPHLKYTIPSGAAPASALQGDSDMVASDVMVNMPAPESMPDPSLPPEEYQASLLQAIRGLQNELVAGATAPLPANGVVVSSNDLLAALQSLQGAGGQPVDSATLGSNLVALDVGQIQARLHAQLQENDKDGAMKKNDMQTIDLVGMLFEYMLNDENLPDSIKALLSYLHTPFLKIAFIDPGFFEQAEHPARVLLNNLAEAGASWVANDGTAQYDMYNKIKNVVHRILNEFENDVKMITELLLEFSSYTKNIIRRQELMEKRATEKAQGEEKLREVKLRVNDEISERTEGKELPSAVLLFLLQPWSDFLSFALLRYGEKSDRWLKALAIADELLWCIEPKDLEADKSRQMESHDELVAAIESGFETIGYDQAKGRKLVEALSSLMKLAMQSKKAEPAPAPMRDKLERIAAEKAGTTDVRHENCSPEEEQMVDSLKMIEFGTWFEFDGGKRLKVAWYNARTSHYMLVDQMGKRVDMMSGLVLARQMISGKAKIISGSSKPFFERALENIFQKLNEKAEANGKLGGENEPE</sequence>
<dbReference type="HOGENOM" id="CLU_021581_0_0_6"/>
<dbReference type="AlphaFoldDB" id="C5BP55"/>
<protein>
    <recommendedName>
        <fullName evidence="3">Thymidine phosphorylase</fullName>
    </recommendedName>
</protein>
<organism evidence="1 2">
    <name type="scientific">Teredinibacter turnerae (strain ATCC 39867 / T7901)</name>
    <dbReference type="NCBI Taxonomy" id="377629"/>
    <lineage>
        <taxon>Bacteria</taxon>
        <taxon>Pseudomonadati</taxon>
        <taxon>Pseudomonadota</taxon>
        <taxon>Gammaproteobacteria</taxon>
        <taxon>Cellvibrionales</taxon>
        <taxon>Cellvibrionaceae</taxon>
        <taxon>Teredinibacter</taxon>
    </lineage>
</organism>
<evidence type="ECO:0008006" key="3">
    <source>
        <dbReference type="Google" id="ProtNLM"/>
    </source>
</evidence>
<dbReference type="EMBL" id="CP001614">
    <property type="protein sequence ID" value="ACR13990.1"/>
    <property type="molecule type" value="Genomic_DNA"/>
</dbReference>
<evidence type="ECO:0000313" key="1">
    <source>
        <dbReference type="EMBL" id="ACR13990.1"/>
    </source>
</evidence>
<dbReference type="KEGG" id="ttu:TERTU_3071"/>
<dbReference type="eggNOG" id="COG5148">
    <property type="taxonomic scope" value="Bacteria"/>
</dbReference>
<dbReference type="Pfam" id="PF07793">
    <property type="entry name" value="DUF1631"/>
    <property type="match status" value="1"/>
</dbReference>
<evidence type="ECO:0000313" key="2">
    <source>
        <dbReference type="Proteomes" id="UP000009080"/>
    </source>
</evidence>
<dbReference type="STRING" id="377629.TERTU_3071"/>
<accession>C5BP55</accession>
<name>C5BP55_TERTT</name>
<reference evidence="1 2" key="1">
    <citation type="journal article" date="2009" name="PLoS ONE">
        <title>The complete genome of Teredinibacter turnerae T7901: an intracellular endosymbiont of marine wood-boring bivalves (shipworms).</title>
        <authorList>
            <person name="Yang J.C."/>
            <person name="Madupu R."/>
            <person name="Durkin A.S."/>
            <person name="Ekborg N.A."/>
            <person name="Pedamallu C.S."/>
            <person name="Hostetler J.B."/>
            <person name="Radune D."/>
            <person name="Toms B.S."/>
            <person name="Henrissat B."/>
            <person name="Coutinho P.M."/>
            <person name="Schwarz S."/>
            <person name="Field L."/>
            <person name="Trindade-Silva A.E."/>
            <person name="Soares C.A.G."/>
            <person name="Elshahawi S."/>
            <person name="Hanora A."/>
            <person name="Schmidt E.W."/>
            <person name="Haygood M.G."/>
            <person name="Posfai J."/>
            <person name="Benner J."/>
            <person name="Madinger C."/>
            <person name="Nove J."/>
            <person name="Anton B."/>
            <person name="Chaudhary K."/>
            <person name="Foster J."/>
            <person name="Holman A."/>
            <person name="Kumar S."/>
            <person name="Lessard P.A."/>
            <person name="Luyten Y.A."/>
            <person name="Slatko B."/>
            <person name="Wood N."/>
            <person name="Wu B."/>
            <person name="Teplitski M."/>
            <person name="Mougous J.D."/>
            <person name="Ward N."/>
            <person name="Eisen J.A."/>
            <person name="Badger J.H."/>
            <person name="Distel D.L."/>
        </authorList>
    </citation>
    <scope>NUCLEOTIDE SEQUENCE [LARGE SCALE GENOMIC DNA]</scope>
    <source>
        <strain evidence="2">ATCC 39867 / T7901</strain>
    </source>
</reference>
<dbReference type="Proteomes" id="UP000009080">
    <property type="component" value="Chromosome"/>
</dbReference>